<keyword evidence="8" id="KW-1015">Disulfide bond</keyword>
<dbReference type="SMART" id="SM00409">
    <property type="entry name" value="IG"/>
    <property type="match status" value="1"/>
</dbReference>
<dbReference type="PANTHER" id="PTHR24369:SF210">
    <property type="entry name" value="CHAOPTIN-RELATED"/>
    <property type="match status" value="1"/>
</dbReference>
<evidence type="ECO:0000256" key="12">
    <source>
        <dbReference type="SAM" id="Phobius"/>
    </source>
</evidence>
<reference evidence="14" key="1">
    <citation type="submission" date="2025-08" db="UniProtKB">
        <authorList>
            <consortium name="Ensembl"/>
        </authorList>
    </citation>
    <scope>IDENTIFICATION</scope>
</reference>
<dbReference type="Pfam" id="PF13855">
    <property type="entry name" value="LRR_8"/>
    <property type="match status" value="3"/>
</dbReference>
<keyword evidence="15" id="KW-1185">Reference proteome</keyword>
<dbReference type="InterPro" id="IPR001611">
    <property type="entry name" value="Leu-rich_rpt"/>
</dbReference>
<keyword evidence="10" id="KW-0393">Immunoglobulin domain</keyword>
<dbReference type="FunFam" id="3.80.10.10:FF:000014">
    <property type="entry name" value="Leucine-rich repeat and immunoglobulin-like domain-containing nogo receptor-interacting protein 1"/>
    <property type="match status" value="1"/>
</dbReference>
<evidence type="ECO:0000256" key="7">
    <source>
        <dbReference type="ARBA" id="ARBA00023136"/>
    </source>
</evidence>
<dbReference type="InterPro" id="IPR013783">
    <property type="entry name" value="Ig-like_fold"/>
</dbReference>
<proteinExistence type="predicted"/>
<keyword evidence="5" id="KW-0677">Repeat</keyword>
<evidence type="ECO:0000256" key="11">
    <source>
        <dbReference type="SAM" id="MobiDB-lite"/>
    </source>
</evidence>
<keyword evidence="3 12" id="KW-0812">Transmembrane</keyword>
<evidence type="ECO:0000313" key="15">
    <source>
        <dbReference type="Proteomes" id="UP000472273"/>
    </source>
</evidence>
<dbReference type="OMA" id="HEGEQAN"/>
<keyword evidence="7 12" id="KW-0472">Membrane</keyword>
<accession>A0A670ZBL8</accession>
<dbReference type="InterPro" id="IPR007110">
    <property type="entry name" value="Ig-like_dom"/>
</dbReference>
<dbReference type="Gene3D" id="3.80.10.10">
    <property type="entry name" value="Ribonuclease Inhibitor"/>
    <property type="match status" value="1"/>
</dbReference>
<feature type="transmembrane region" description="Helical" evidence="12">
    <location>
        <begin position="529"/>
        <end position="555"/>
    </location>
</feature>
<dbReference type="Pfam" id="PF07679">
    <property type="entry name" value="I-set"/>
    <property type="match status" value="1"/>
</dbReference>
<evidence type="ECO:0000256" key="3">
    <source>
        <dbReference type="ARBA" id="ARBA00022692"/>
    </source>
</evidence>
<name>A0A670ZBL8_PSETE</name>
<feature type="region of interest" description="Disordered" evidence="11">
    <location>
        <begin position="580"/>
        <end position="600"/>
    </location>
</feature>
<evidence type="ECO:0000256" key="10">
    <source>
        <dbReference type="ARBA" id="ARBA00023319"/>
    </source>
</evidence>
<dbReference type="AlphaFoldDB" id="A0A670ZBL8"/>
<evidence type="ECO:0000259" key="13">
    <source>
        <dbReference type="PROSITE" id="PS50835"/>
    </source>
</evidence>
<evidence type="ECO:0000256" key="6">
    <source>
        <dbReference type="ARBA" id="ARBA00022989"/>
    </source>
</evidence>
<dbReference type="SUPFAM" id="SSF52058">
    <property type="entry name" value="L domain-like"/>
    <property type="match status" value="1"/>
</dbReference>
<evidence type="ECO:0000256" key="8">
    <source>
        <dbReference type="ARBA" id="ARBA00023157"/>
    </source>
</evidence>
<keyword evidence="9" id="KW-0325">Glycoprotein</keyword>
<evidence type="ECO:0000256" key="1">
    <source>
        <dbReference type="ARBA" id="ARBA00004479"/>
    </source>
</evidence>
<evidence type="ECO:0000256" key="2">
    <source>
        <dbReference type="ARBA" id="ARBA00022614"/>
    </source>
</evidence>
<keyword evidence="6 12" id="KW-1133">Transmembrane helix</keyword>
<dbReference type="InterPro" id="IPR003598">
    <property type="entry name" value="Ig_sub2"/>
</dbReference>
<dbReference type="GeneTree" id="ENSGT00940000154996"/>
<evidence type="ECO:0000256" key="4">
    <source>
        <dbReference type="ARBA" id="ARBA00022729"/>
    </source>
</evidence>
<dbReference type="InterPro" id="IPR032675">
    <property type="entry name" value="LRR_dom_sf"/>
</dbReference>
<dbReference type="Proteomes" id="UP000472273">
    <property type="component" value="Unplaced"/>
</dbReference>
<dbReference type="SUPFAM" id="SSF48726">
    <property type="entry name" value="Immunoglobulin"/>
    <property type="match status" value="1"/>
</dbReference>
<dbReference type="GO" id="GO:0005886">
    <property type="term" value="C:plasma membrane"/>
    <property type="evidence" value="ECO:0007669"/>
    <property type="project" value="TreeGrafter"/>
</dbReference>
<dbReference type="Ensembl" id="ENSPTXT00000019003.1">
    <property type="protein sequence ID" value="ENSPTXP00000018446.1"/>
    <property type="gene ID" value="ENSPTXG00000012723.1"/>
</dbReference>
<comment type="subcellular location">
    <subcellularLocation>
        <location evidence="1">Membrane</location>
        <topology evidence="1">Single-pass type I membrane protein</topology>
    </subcellularLocation>
</comment>
<evidence type="ECO:0000313" key="14">
    <source>
        <dbReference type="Ensembl" id="ENSPTXP00000018446.1"/>
    </source>
</evidence>
<dbReference type="InterPro" id="IPR013098">
    <property type="entry name" value="Ig_I-set"/>
</dbReference>
<dbReference type="InterPro" id="IPR003591">
    <property type="entry name" value="Leu-rich_rpt_typical-subtyp"/>
</dbReference>
<dbReference type="FunFam" id="2.60.40.10:FF:000076">
    <property type="entry name" value="Leucine-rich repeat and Ig domain-containing 4"/>
    <property type="match status" value="1"/>
</dbReference>
<dbReference type="SMART" id="SM00369">
    <property type="entry name" value="LRR_TYP"/>
    <property type="match status" value="10"/>
</dbReference>
<dbReference type="PROSITE" id="PS50835">
    <property type="entry name" value="IG_LIKE"/>
    <property type="match status" value="1"/>
</dbReference>
<sequence length="600" mass="67965">MLPSGLEHPDSPDPPPLFLHLLPPACSFKCKCLVQEKVVFCNSRNLTTVPIKIPQDSEFLDLSQNSLRTLHQGMFSRLQALKELDLSYNIISNIEQGAFNGLQKIMTLRLAGNKLKMVPDGVFTGLPNLSVLDMRDNKILIFLDHTFKDLFSLGNLDIRDNPLVLISGQAFRGLQHLRRFTLQKCNFTRLPTEALSHLHHLVELHLNVLNLRVLHNYSFQKLHRLKVLEVNQWPFLKILEPHSLSGLNLTSLYIVRCNLHDVPYRAIKHLVHLRFLDLSYNPISVIHGRKLLDLSRLQEFHLTGGRLATIQANAFEGLVHFRLLNVSANHLQTLEEKVFHSVGNLEVLRLDQNPLACDCRLLWILKRRQRLNFEAQLPICATSSEKGEKVFHDFSRALAHHFTCRESTIENKTLQKVVVHEGEQANLTCSSDGDPPPSISWVNPQNITLDSTGKGRSTILPDGTLKILYALLEDSGLYRCVASNAAGNDSMVASLQVLVPLFNQSLVWKDFGLRNKTAISSLFFLHTSIWLGILIIGVVPFLCSVLVCFSFIFLYSRGRGNVTHQVIHAETYPSRGYKAIMGQRRTSPQKPRRSSPKKPR</sequence>
<protein>
    <submittedName>
        <fullName evidence="14">Leucine rich repeat and Ig domain containing 4</fullName>
    </submittedName>
</protein>
<evidence type="ECO:0000256" key="5">
    <source>
        <dbReference type="ARBA" id="ARBA00022737"/>
    </source>
</evidence>
<dbReference type="PANTHER" id="PTHR24369">
    <property type="entry name" value="ANTIGEN BSP, PUTATIVE-RELATED"/>
    <property type="match status" value="1"/>
</dbReference>
<feature type="compositionally biased region" description="Basic residues" evidence="11">
    <location>
        <begin position="590"/>
        <end position="600"/>
    </location>
</feature>
<dbReference type="SMART" id="SM00408">
    <property type="entry name" value="IGc2"/>
    <property type="match status" value="1"/>
</dbReference>
<organism evidence="14 15">
    <name type="scientific">Pseudonaja textilis</name>
    <name type="common">Eastern brown snake</name>
    <dbReference type="NCBI Taxonomy" id="8673"/>
    <lineage>
        <taxon>Eukaryota</taxon>
        <taxon>Metazoa</taxon>
        <taxon>Chordata</taxon>
        <taxon>Craniata</taxon>
        <taxon>Vertebrata</taxon>
        <taxon>Euteleostomi</taxon>
        <taxon>Lepidosauria</taxon>
        <taxon>Squamata</taxon>
        <taxon>Bifurcata</taxon>
        <taxon>Unidentata</taxon>
        <taxon>Episquamata</taxon>
        <taxon>Toxicofera</taxon>
        <taxon>Serpentes</taxon>
        <taxon>Colubroidea</taxon>
        <taxon>Elapidae</taxon>
        <taxon>Hydrophiinae</taxon>
        <taxon>Pseudonaja</taxon>
    </lineage>
</organism>
<keyword evidence="2" id="KW-0433">Leucine-rich repeat</keyword>
<evidence type="ECO:0000256" key="9">
    <source>
        <dbReference type="ARBA" id="ARBA00023180"/>
    </source>
</evidence>
<gene>
    <name evidence="14" type="primary">LINGO4</name>
</gene>
<dbReference type="InterPro" id="IPR050541">
    <property type="entry name" value="LRR_TM_domain-containing"/>
</dbReference>
<reference evidence="14" key="2">
    <citation type="submission" date="2025-09" db="UniProtKB">
        <authorList>
            <consortium name="Ensembl"/>
        </authorList>
    </citation>
    <scope>IDENTIFICATION</scope>
</reference>
<feature type="domain" description="Ig-like" evidence="13">
    <location>
        <begin position="406"/>
        <end position="496"/>
    </location>
</feature>
<keyword evidence="4" id="KW-0732">Signal</keyword>
<dbReference type="InterPro" id="IPR036179">
    <property type="entry name" value="Ig-like_dom_sf"/>
</dbReference>
<dbReference type="InterPro" id="IPR003599">
    <property type="entry name" value="Ig_sub"/>
</dbReference>
<dbReference type="PROSITE" id="PS51450">
    <property type="entry name" value="LRR"/>
    <property type="match status" value="2"/>
</dbReference>
<dbReference type="Gene3D" id="2.60.40.10">
    <property type="entry name" value="Immunoglobulins"/>
    <property type="match status" value="1"/>
</dbReference>